<evidence type="ECO:0000313" key="3">
    <source>
        <dbReference type="Proteomes" id="UP001141552"/>
    </source>
</evidence>
<organism evidence="2 3">
    <name type="scientific">Turnera subulata</name>
    <dbReference type="NCBI Taxonomy" id="218843"/>
    <lineage>
        <taxon>Eukaryota</taxon>
        <taxon>Viridiplantae</taxon>
        <taxon>Streptophyta</taxon>
        <taxon>Embryophyta</taxon>
        <taxon>Tracheophyta</taxon>
        <taxon>Spermatophyta</taxon>
        <taxon>Magnoliopsida</taxon>
        <taxon>eudicotyledons</taxon>
        <taxon>Gunneridae</taxon>
        <taxon>Pentapetalae</taxon>
        <taxon>rosids</taxon>
        <taxon>fabids</taxon>
        <taxon>Malpighiales</taxon>
        <taxon>Passifloraceae</taxon>
        <taxon>Turnera</taxon>
    </lineage>
</organism>
<evidence type="ECO:0000259" key="1">
    <source>
        <dbReference type="Pfam" id="PF07734"/>
    </source>
</evidence>
<dbReference type="InterPro" id="IPR036047">
    <property type="entry name" value="F-box-like_dom_sf"/>
</dbReference>
<dbReference type="InterPro" id="IPR006527">
    <property type="entry name" value="F-box-assoc_dom_typ1"/>
</dbReference>
<proteinExistence type="predicted"/>
<protein>
    <recommendedName>
        <fullName evidence="1">F-box associated beta-propeller type 1 domain-containing protein</fullName>
    </recommendedName>
</protein>
<accession>A0A9Q0G0P6</accession>
<dbReference type="InterPro" id="IPR050796">
    <property type="entry name" value="SCF_F-box_component"/>
</dbReference>
<name>A0A9Q0G0P6_9ROSI</name>
<keyword evidence="3" id="KW-1185">Reference proteome</keyword>
<reference evidence="2" key="1">
    <citation type="submission" date="2022-02" db="EMBL/GenBank/DDBJ databases">
        <authorList>
            <person name="Henning P.M."/>
            <person name="McCubbin A.G."/>
            <person name="Shore J.S."/>
        </authorList>
    </citation>
    <scope>NUCLEOTIDE SEQUENCE</scope>
    <source>
        <strain evidence="2">F60SS</strain>
        <tissue evidence="2">Leaves</tissue>
    </source>
</reference>
<evidence type="ECO:0000313" key="2">
    <source>
        <dbReference type="EMBL" id="KAJ4841210.1"/>
    </source>
</evidence>
<dbReference type="Proteomes" id="UP001141552">
    <property type="component" value="Unassembled WGS sequence"/>
</dbReference>
<dbReference type="AlphaFoldDB" id="A0A9Q0G0P6"/>
<gene>
    <name evidence="2" type="ORF">Tsubulata_028332</name>
</gene>
<dbReference type="PANTHER" id="PTHR31672">
    <property type="entry name" value="BNACNNG10540D PROTEIN"/>
    <property type="match status" value="1"/>
</dbReference>
<dbReference type="PANTHER" id="PTHR31672:SF13">
    <property type="entry name" value="F-BOX PROTEIN CPR30-LIKE"/>
    <property type="match status" value="1"/>
</dbReference>
<dbReference type="EMBL" id="JAKUCV010002855">
    <property type="protein sequence ID" value="KAJ4841210.1"/>
    <property type="molecule type" value="Genomic_DNA"/>
</dbReference>
<dbReference type="OrthoDB" id="591557at2759"/>
<comment type="caution">
    <text evidence="2">The sequence shown here is derived from an EMBL/GenBank/DDBJ whole genome shotgun (WGS) entry which is preliminary data.</text>
</comment>
<dbReference type="InterPro" id="IPR017451">
    <property type="entry name" value="F-box-assoc_interact_dom"/>
</dbReference>
<dbReference type="Pfam" id="PF07734">
    <property type="entry name" value="FBA_1"/>
    <property type="match status" value="1"/>
</dbReference>
<dbReference type="NCBIfam" id="TIGR01640">
    <property type="entry name" value="F_box_assoc_1"/>
    <property type="match status" value="1"/>
</dbReference>
<sequence>MAEAKLRLPSEIVEAILVLLPNDSIHPFRSVSKSWSSLLMIMLCLLNPVIIVEMKKLIPRKLPDPEGMAGGGYRAYGFGYDSVADDYKVFLAVRYWNDPHAPVVRFFSLKTGSWKSVENPNRHLHDLGEGDTGLFFNGALHWRKEYDAKITAFDLVKEKFGEVPAPSHPEELPLGYNGIGIVGEYLCMSWIPKPMFDARIVWVMKEYLNKESWVLFIDYSPLRTEQQCFVGYDCNFIADSVQDKEDGGCLMFYWPGDVRTTEILKWNKNLEKTDRGGEDEGDVKVKYYKHSASTPYREALTSPYPSLEENQGFSTLISKQGLN</sequence>
<reference evidence="2" key="2">
    <citation type="journal article" date="2023" name="Plants (Basel)">
        <title>Annotation of the Turnera subulata (Passifloraceae) Draft Genome Reveals the S-Locus Evolved after the Divergence of Turneroideae from Passifloroideae in a Stepwise Manner.</title>
        <authorList>
            <person name="Henning P.M."/>
            <person name="Roalson E.H."/>
            <person name="Mir W."/>
            <person name="McCubbin A.G."/>
            <person name="Shore J.S."/>
        </authorList>
    </citation>
    <scope>NUCLEOTIDE SEQUENCE</scope>
    <source>
        <strain evidence="2">F60SS</strain>
    </source>
</reference>
<feature type="domain" description="F-box associated beta-propeller type 1" evidence="1">
    <location>
        <begin position="45"/>
        <end position="239"/>
    </location>
</feature>
<dbReference type="SUPFAM" id="SSF81383">
    <property type="entry name" value="F-box domain"/>
    <property type="match status" value="1"/>
</dbReference>